<feature type="chain" id="PRO_5047474918" description="Filamentous haemagglutinin FhaB/tRNA nuclease CdiA-like TPS domain-containing protein" evidence="1">
    <location>
        <begin position="41"/>
        <end position="436"/>
    </location>
</feature>
<evidence type="ECO:0000313" key="3">
    <source>
        <dbReference type="EMBL" id="CAG9182133.1"/>
    </source>
</evidence>
<dbReference type="Gene3D" id="2.160.20.10">
    <property type="entry name" value="Single-stranded right-handed beta-helix, Pectin lyase-like"/>
    <property type="match status" value="1"/>
</dbReference>
<gene>
    <name evidence="3" type="ORF">LMG32289_05043</name>
</gene>
<sequence length="436" mass="45648">MPRSFSVRRFSFRMAVPGRIAARSIPLAGLLGLTAATAHAVSPADRNTGVRHAGNGVTIVDIATPNTAGVSHNRHHAYDVAASGLVLNNAAPGQAHQPSVLAGALQANARLHRPADVILNEVVSTNRSLLAGPTEVYGGRADVVVANPNGITCAGCEFLNTERVTLTTGAPQFDAVGALVGLDVTRGDVAFERSPTGTGMMRGPTTLDVVARVITVDSTVQARDLSLLAGTNRYDYRARQLVGTTSPTDGHAQPFAIDSTSLGGMYGERIRLVATEQGTGVRTRGAVGGWHTEVTVQSKGEYVQQGLLWGANLALSSDGHMKLESLIRAGNTLRVRAKGIFIGGQASVWAGNIDFAAEGRQPGVMPLLGDGKLLNLGDVVSATRIQVAADLGVYSPGRLFGFGDVRVQAPWVMGDRSRMGMLYVNGSLTERSGGIR</sequence>
<keyword evidence="4" id="KW-1185">Reference proteome</keyword>
<comment type="caution">
    <text evidence="3">The sequence shown here is derived from an EMBL/GenBank/DDBJ whole genome shotgun (WGS) entry which is preliminary data.</text>
</comment>
<keyword evidence="1" id="KW-0732">Signal</keyword>
<dbReference type="Proteomes" id="UP000706525">
    <property type="component" value="Unassembled WGS sequence"/>
</dbReference>
<evidence type="ECO:0000259" key="2">
    <source>
        <dbReference type="SMART" id="SM00912"/>
    </source>
</evidence>
<accession>A0ABM8XPG8</accession>
<feature type="domain" description="Filamentous haemagglutinin FhaB/tRNA nuclease CdiA-like TPS" evidence="2">
    <location>
        <begin position="54"/>
        <end position="176"/>
    </location>
</feature>
<dbReference type="SMART" id="SM00912">
    <property type="entry name" value="Haemagg_act"/>
    <property type="match status" value="1"/>
</dbReference>
<proteinExistence type="predicted"/>
<dbReference type="EMBL" id="CAJZAG010000010">
    <property type="protein sequence ID" value="CAG9182133.1"/>
    <property type="molecule type" value="Genomic_DNA"/>
</dbReference>
<dbReference type="Pfam" id="PF05860">
    <property type="entry name" value="TPS"/>
    <property type="match status" value="1"/>
</dbReference>
<feature type="signal peptide" evidence="1">
    <location>
        <begin position="1"/>
        <end position="40"/>
    </location>
</feature>
<evidence type="ECO:0000313" key="4">
    <source>
        <dbReference type="Proteomes" id="UP000706525"/>
    </source>
</evidence>
<dbReference type="InterPro" id="IPR012334">
    <property type="entry name" value="Pectin_lyas_fold"/>
</dbReference>
<dbReference type="SUPFAM" id="SSF51126">
    <property type="entry name" value="Pectin lyase-like"/>
    <property type="match status" value="1"/>
</dbReference>
<dbReference type="InterPro" id="IPR011050">
    <property type="entry name" value="Pectin_lyase_fold/virulence"/>
</dbReference>
<reference evidence="3 4" key="1">
    <citation type="submission" date="2021-08" db="EMBL/GenBank/DDBJ databases">
        <authorList>
            <person name="Peeters C."/>
        </authorList>
    </citation>
    <scope>NUCLEOTIDE SEQUENCE [LARGE SCALE GENOMIC DNA]</scope>
    <source>
        <strain evidence="3 4">LMG 32289</strain>
    </source>
</reference>
<name>A0ABM8XPG8_9BURK</name>
<organism evidence="3 4">
    <name type="scientific">Cupriavidus pampae</name>
    <dbReference type="NCBI Taxonomy" id="659251"/>
    <lineage>
        <taxon>Bacteria</taxon>
        <taxon>Pseudomonadati</taxon>
        <taxon>Pseudomonadota</taxon>
        <taxon>Betaproteobacteria</taxon>
        <taxon>Burkholderiales</taxon>
        <taxon>Burkholderiaceae</taxon>
        <taxon>Cupriavidus</taxon>
    </lineage>
</organism>
<dbReference type="NCBIfam" id="TIGR01901">
    <property type="entry name" value="adhes_NPXG"/>
    <property type="match status" value="1"/>
</dbReference>
<protein>
    <recommendedName>
        <fullName evidence="2">Filamentous haemagglutinin FhaB/tRNA nuclease CdiA-like TPS domain-containing protein</fullName>
    </recommendedName>
</protein>
<dbReference type="InterPro" id="IPR008638">
    <property type="entry name" value="FhaB/CdiA-like_TPS"/>
</dbReference>
<evidence type="ECO:0000256" key="1">
    <source>
        <dbReference type="SAM" id="SignalP"/>
    </source>
</evidence>